<dbReference type="GO" id="GO:0005975">
    <property type="term" value="P:carbohydrate metabolic process"/>
    <property type="evidence" value="ECO:0007669"/>
    <property type="project" value="InterPro"/>
</dbReference>
<name>A0A1M5HFH8_9SPHI</name>
<proteinExistence type="predicted"/>
<evidence type="ECO:0000313" key="3">
    <source>
        <dbReference type="Proteomes" id="UP000184287"/>
    </source>
</evidence>
<feature type="binding site" evidence="1">
    <location>
        <position position="339"/>
    </location>
    <ligand>
        <name>Zn(2+)</name>
        <dbReference type="ChEBI" id="CHEBI:29105"/>
    </ligand>
</feature>
<dbReference type="GO" id="GO:0005886">
    <property type="term" value="C:plasma membrane"/>
    <property type="evidence" value="ECO:0007669"/>
    <property type="project" value="TreeGrafter"/>
</dbReference>
<organism evidence="2 3">
    <name type="scientific">Pedobacter caeni</name>
    <dbReference type="NCBI Taxonomy" id="288992"/>
    <lineage>
        <taxon>Bacteria</taxon>
        <taxon>Pseudomonadati</taxon>
        <taxon>Bacteroidota</taxon>
        <taxon>Sphingobacteriia</taxon>
        <taxon>Sphingobacteriales</taxon>
        <taxon>Sphingobacteriaceae</taxon>
        <taxon>Pedobacter</taxon>
    </lineage>
</organism>
<dbReference type="GO" id="GO:0046872">
    <property type="term" value="F:metal ion binding"/>
    <property type="evidence" value="ECO:0007669"/>
    <property type="project" value="UniProtKB-KW"/>
</dbReference>
<dbReference type="InterPro" id="IPR007822">
    <property type="entry name" value="LANC-like"/>
</dbReference>
<reference evidence="3" key="1">
    <citation type="submission" date="2016-11" db="EMBL/GenBank/DDBJ databases">
        <authorList>
            <person name="Varghese N."/>
            <person name="Submissions S."/>
        </authorList>
    </citation>
    <scope>NUCLEOTIDE SEQUENCE [LARGE SCALE GENOMIC DNA]</scope>
    <source>
        <strain evidence="3">DSM 16990</strain>
    </source>
</reference>
<dbReference type="InterPro" id="IPR012341">
    <property type="entry name" value="6hp_glycosidase-like_sf"/>
</dbReference>
<gene>
    <name evidence="2" type="ORF">SAMN04488522_104643</name>
</gene>
<dbReference type="SMART" id="SM01260">
    <property type="entry name" value="LANC_like"/>
    <property type="match status" value="1"/>
</dbReference>
<dbReference type="Pfam" id="PF05147">
    <property type="entry name" value="LANC_like"/>
    <property type="match status" value="1"/>
</dbReference>
<dbReference type="SUPFAM" id="SSF158745">
    <property type="entry name" value="LanC-like"/>
    <property type="match status" value="1"/>
</dbReference>
<keyword evidence="1" id="KW-0862">Zinc</keyword>
<dbReference type="GO" id="GO:0031179">
    <property type="term" value="P:peptide modification"/>
    <property type="evidence" value="ECO:0007669"/>
    <property type="project" value="InterPro"/>
</dbReference>
<keyword evidence="1" id="KW-0479">Metal-binding</keyword>
<evidence type="ECO:0000313" key="2">
    <source>
        <dbReference type="EMBL" id="SHG14739.1"/>
    </source>
</evidence>
<dbReference type="PRINTS" id="PR01950">
    <property type="entry name" value="LANCSUPER"/>
</dbReference>
<dbReference type="PANTHER" id="PTHR12736:SF21">
    <property type="entry name" value="LANC-LIKE PROTEIN 2"/>
    <property type="match status" value="1"/>
</dbReference>
<dbReference type="PANTHER" id="PTHR12736">
    <property type="entry name" value="LANC-LIKE PROTEIN"/>
    <property type="match status" value="1"/>
</dbReference>
<evidence type="ECO:0000256" key="1">
    <source>
        <dbReference type="PIRSR" id="PIRSR607822-1"/>
    </source>
</evidence>
<protein>
    <submittedName>
        <fullName evidence="2">Lanthionine synthetase C-like protein</fullName>
    </submittedName>
</protein>
<dbReference type="RefSeq" id="WP_073233354.1">
    <property type="nucleotide sequence ID" value="NZ_FQUQ01000004.1"/>
</dbReference>
<dbReference type="EMBL" id="FQUQ01000004">
    <property type="protein sequence ID" value="SHG14739.1"/>
    <property type="molecule type" value="Genomic_DNA"/>
</dbReference>
<dbReference type="Gene3D" id="1.50.10.10">
    <property type="match status" value="1"/>
</dbReference>
<keyword evidence="3" id="KW-1185">Reference proteome</keyword>
<dbReference type="STRING" id="288992.SAMN04488522_104643"/>
<accession>A0A1M5HFH8</accession>
<dbReference type="AlphaFoldDB" id="A0A1M5HFH8"/>
<dbReference type="Proteomes" id="UP000184287">
    <property type="component" value="Unassembled WGS sequence"/>
</dbReference>
<dbReference type="OrthoDB" id="9148343at2"/>
<sequence>MPSFDPKQTEKISEQVQRLNNDLLSAAIRDHTGLCWPSPYYTSTGQFSFKETIDIFNGSSGIALYFMALFEYSGRKEDLKTAEDILRKALKSEEVLKARSFGFYTGISGVVYACIRFYELSGKKKYLNTAFRLIRNNEENIINNTVKADFLSGYSGSLFVITLLYHHLQSDVILTMIRQMITRVTTEARISKTGLKWDYDRSKSAFDSLTGFSHGASGIAYSLMQVGNYFKNEGLIYLAEQALRYEMQYFHEESDNWLDLRLGSYRLSLPDAHRWDLNLFLPEMRKVNSWAHGAAGIGLARLYAWQTTGNPIYLDQCKTALNRCLSDIEKMDRTDFSLCSGYTGMIPFLLKFQELRGYDFNEQLCAVARQAKQLYEQKNSYNSYISSGPFDYGLLSGKAGIGYMLLQLLNPEMTSAVYPALPLNTAGTIVDIGPDKKLIRRGIFFQYYPKTIQLLDLSEPDFTEHFYAEDLCEFEDVLNQKINTLPDTKVRSIMEVFNFEHQRTSCWKAHKGYLCYAKKNEFIRNQYQQLSLFRDEELLDLEMKLADHVTFYPITPEWRAIMELKETDQAALFLAEESGMNTIYIGQLPKLVISPLGREAVKGNKLISVILNGFIENDQRTSALDALKQRLISQIRSLIRVGIISIKV</sequence>